<dbReference type="GeneID" id="25409619"/>
<dbReference type="Proteomes" id="UP000027730">
    <property type="component" value="Unassembled WGS sequence"/>
</dbReference>
<sequence>MGDSPHATRHHRKRRSPRHKSWYQEGVPIRIHIGNRRSPGYHSSIQVTSADGSRFAALVQETLRMNPRDPLLISFNGYQPWLEQVIATCIDDRYDELTDLNRALQFDDTVKFPERSNKRSTQIPWSFLVDQMNVPDVYWWTFGKERPGGRPQGADEIDDYRFRIAAWCCGRGACRFDREVPVTLVFTQSKLLAENVVHDLFFPYFYEDEEYDMPRRDEESVCWTFLRLYWLLSDWQNIIREIERELEEAELNSRGRKYPVKVRTRLAHKQIDRIFELSEYMRFHTRSFKKLLKLKDTMHKSADDAIDPVWDEIGDAVEDLDQYSYYMDTLKERFLNLIELVSRLHVDTQEQRLT</sequence>
<evidence type="ECO:0000313" key="2">
    <source>
        <dbReference type="EMBL" id="KEQ75465.1"/>
    </source>
</evidence>
<accession>A0A074WQM0</accession>
<evidence type="ECO:0000313" key="3">
    <source>
        <dbReference type="Proteomes" id="UP000027730"/>
    </source>
</evidence>
<evidence type="ECO:0000256" key="1">
    <source>
        <dbReference type="SAM" id="MobiDB-lite"/>
    </source>
</evidence>
<dbReference type="STRING" id="1043004.A0A074WQM0"/>
<dbReference type="EMBL" id="KL584705">
    <property type="protein sequence ID" value="KEQ75465.1"/>
    <property type="molecule type" value="Genomic_DNA"/>
</dbReference>
<dbReference type="RefSeq" id="XP_013429581.1">
    <property type="nucleotide sequence ID" value="XM_013574127.1"/>
</dbReference>
<gene>
    <name evidence="2" type="ORF">M436DRAFT_41755</name>
</gene>
<feature type="compositionally biased region" description="Basic residues" evidence="1">
    <location>
        <begin position="7"/>
        <end position="21"/>
    </location>
</feature>
<dbReference type="HOGENOM" id="CLU_788030_0_0_1"/>
<keyword evidence="3" id="KW-1185">Reference proteome</keyword>
<dbReference type="AlphaFoldDB" id="A0A074WQM0"/>
<protein>
    <submittedName>
        <fullName evidence="2">Uncharacterized protein</fullName>
    </submittedName>
</protein>
<name>A0A074WQM0_9PEZI</name>
<feature type="region of interest" description="Disordered" evidence="1">
    <location>
        <begin position="1"/>
        <end position="21"/>
    </location>
</feature>
<proteinExistence type="predicted"/>
<organism evidence="2 3">
    <name type="scientific">Aureobasidium namibiae CBS 147.97</name>
    <dbReference type="NCBI Taxonomy" id="1043004"/>
    <lineage>
        <taxon>Eukaryota</taxon>
        <taxon>Fungi</taxon>
        <taxon>Dikarya</taxon>
        <taxon>Ascomycota</taxon>
        <taxon>Pezizomycotina</taxon>
        <taxon>Dothideomycetes</taxon>
        <taxon>Dothideomycetidae</taxon>
        <taxon>Dothideales</taxon>
        <taxon>Saccotheciaceae</taxon>
        <taxon>Aureobasidium</taxon>
    </lineage>
</organism>
<dbReference type="OrthoDB" id="3231000at2759"/>
<reference evidence="2 3" key="1">
    <citation type="journal article" date="2014" name="BMC Genomics">
        <title>Genome sequencing of four Aureobasidium pullulans varieties: biotechnological potential, stress tolerance, and description of new species.</title>
        <authorList>
            <person name="Gostin Ar C."/>
            <person name="Ohm R.A."/>
            <person name="Kogej T."/>
            <person name="Sonjak S."/>
            <person name="Turk M."/>
            <person name="Zajc J."/>
            <person name="Zalar P."/>
            <person name="Grube M."/>
            <person name="Sun H."/>
            <person name="Han J."/>
            <person name="Sharma A."/>
            <person name="Chiniquy J."/>
            <person name="Ngan C.Y."/>
            <person name="Lipzen A."/>
            <person name="Barry K."/>
            <person name="Grigoriev I.V."/>
            <person name="Gunde-Cimerman N."/>
        </authorList>
    </citation>
    <scope>NUCLEOTIDE SEQUENCE [LARGE SCALE GENOMIC DNA]</scope>
    <source>
        <strain evidence="2 3">CBS 147.97</strain>
    </source>
</reference>